<evidence type="ECO:0000313" key="2">
    <source>
        <dbReference type="Proteomes" id="UP001143856"/>
    </source>
</evidence>
<gene>
    <name evidence="1" type="ORF">NUW58_g8818</name>
</gene>
<keyword evidence="2" id="KW-1185">Reference proteome</keyword>
<sequence length="162" mass="17686">MAPPAPTKINHNGKRLAPPSPSAGSNASPTKPRIPHPYLTQPDLIKLAQENNIAVTGYSSFGPQSFLELGNKNAANAKSLFEVDVVKSIAEKHGKTPGQVLLRWSTQRNVIVIPKSNNVDRLKQNLESVTFSLSDEEINQISALNQGLRFNEPADFGFRIFA</sequence>
<protein>
    <submittedName>
        <fullName evidence="1">Uncharacterized protein</fullName>
    </submittedName>
</protein>
<dbReference type="Proteomes" id="UP001143856">
    <property type="component" value="Unassembled WGS sequence"/>
</dbReference>
<accession>A0ACC1N4Z1</accession>
<name>A0ACC1N4Z1_9PEZI</name>
<comment type="caution">
    <text evidence="1">The sequence shown here is derived from an EMBL/GenBank/DDBJ whole genome shotgun (WGS) entry which is preliminary data.</text>
</comment>
<evidence type="ECO:0000313" key="1">
    <source>
        <dbReference type="EMBL" id="KAJ2973921.1"/>
    </source>
</evidence>
<reference evidence="1" key="1">
    <citation type="submission" date="2022-10" db="EMBL/GenBank/DDBJ databases">
        <title>Genome Sequence of Xylaria curta.</title>
        <authorList>
            <person name="Buettner E."/>
        </authorList>
    </citation>
    <scope>NUCLEOTIDE SEQUENCE</scope>
    <source>
        <strain evidence="1">Babe10</strain>
    </source>
</reference>
<organism evidence="1 2">
    <name type="scientific">Xylaria curta</name>
    <dbReference type="NCBI Taxonomy" id="42375"/>
    <lineage>
        <taxon>Eukaryota</taxon>
        <taxon>Fungi</taxon>
        <taxon>Dikarya</taxon>
        <taxon>Ascomycota</taxon>
        <taxon>Pezizomycotina</taxon>
        <taxon>Sordariomycetes</taxon>
        <taxon>Xylariomycetidae</taxon>
        <taxon>Xylariales</taxon>
        <taxon>Xylariaceae</taxon>
        <taxon>Xylaria</taxon>
    </lineage>
</organism>
<dbReference type="EMBL" id="JAPDGR010002850">
    <property type="protein sequence ID" value="KAJ2973921.1"/>
    <property type="molecule type" value="Genomic_DNA"/>
</dbReference>
<proteinExistence type="predicted"/>